<sequence length="103" mass="11992">MTDEEKIKMMKMRIRNALESLRDCNRELRNLRKDMYDVPEAVVMSKHKLRTAMKSMDNGWGMFDNMEVWILDIAYELGSAFLNCELQRLAMGEIAIGEEGKEG</sequence>
<accession>A0A8J2BR01</accession>
<proteinExistence type="predicted"/>
<organism evidence="2 3">
    <name type="scientific">Candidatus Methylacidithermus pantelleriae</name>
    <dbReference type="NCBI Taxonomy" id="2744239"/>
    <lineage>
        <taxon>Bacteria</taxon>
        <taxon>Pseudomonadati</taxon>
        <taxon>Verrucomicrobiota</taxon>
        <taxon>Methylacidiphilae</taxon>
        <taxon>Methylacidiphilales</taxon>
        <taxon>Methylacidiphilaceae</taxon>
        <taxon>Candidatus Methylacidithermus</taxon>
    </lineage>
</organism>
<comment type="caution">
    <text evidence="2">The sequence shown here is derived from an EMBL/GenBank/DDBJ whole genome shotgun (WGS) entry which is preliminary data.</text>
</comment>
<dbReference type="Proteomes" id="UP000663859">
    <property type="component" value="Unassembled WGS sequence"/>
</dbReference>
<protein>
    <submittedName>
        <fullName evidence="2">Uncharacterized protein</fullName>
    </submittedName>
</protein>
<dbReference type="EMBL" id="CAJNOB010000032">
    <property type="protein sequence ID" value="CAF0700558.1"/>
    <property type="molecule type" value="Genomic_DNA"/>
</dbReference>
<evidence type="ECO:0000313" key="3">
    <source>
        <dbReference type="Proteomes" id="UP000663859"/>
    </source>
</evidence>
<keyword evidence="3" id="KW-1185">Reference proteome</keyword>
<dbReference type="AlphaFoldDB" id="A0A8J2BR01"/>
<keyword evidence="1" id="KW-0175">Coiled coil</keyword>
<reference evidence="2" key="1">
    <citation type="submission" date="2021-02" db="EMBL/GenBank/DDBJ databases">
        <authorList>
            <person name="Cremers G."/>
            <person name="Picone N."/>
        </authorList>
    </citation>
    <scope>NUCLEOTIDE SEQUENCE</scope>
    <source>
        <strain evidence="2">PQ17</strain>
    </source>
</reference>
<feature type="coiled-coil region" evidence="1">
    <location>
        <begin position="7"/>
        <end position="34"/>
    </location>
</feature>
<evidence type="ECO:0000256" key="1">
    <source>
        <dbReference type="SAM" id="Coils"/>
    </source>
</evidence>
<name>A0A8J2BR01_9BACT</name>
<evidence type="ECO:0000313" key="2">
    <source>
        <dbReference type="EMBL" id="CAF0700558.1"/>
    </source>
</evidence>
<gene>
    <name evidence="2" type="ORF">MPNT_380012</name>
</gene>